<reference evidence="3" key="1">
    <citation type="submission" date="2015-10" db="EMBL/GenBank/DDBJ databases">
        <authorList>
            <person name="Ju K.-S."/>
            <person name="Doroghazi J.R."/>
            <person name="Metcalf W.W."/>
        </authorList>
    </citation>
    <scope>NUCLEOTIDE SEQUENCE [LARGE SCALE GENOMIC DNA]</scope>
    <source>
        <strain evidence="3">NRRL 3151</strain>
    </source>
</reference>
<keyword evidence="1" id="KW-0732">Signal</keyword>
<evidence type="ECO:0000256" key="1">
    <source>
        <dbReference type="SAM" id="SignalP"/>
    </source>
</evidence>
<evidence type="ECO:0000313" key="3">
    <source>
        <dbReference type="Proteomes" id="UP000053923"/>
    </source>
</evidence>
<comment type="caution">
    <text evidence="2">The sequence shown here is derived from an EMBL/GenBank/DDBJ whole genome shotgun (WGS) entry which is preliminary data.</text>
</comment>
<keyword evidence="3" id="KW-1185">Reference proteome</keyword>
<dbReference type="Proteomes" id="UP000053923">
    <property type="component" value="Unassembled WGS sequence"/>
</dbReference>
<evidence type="ECO:0008006" key="4">
    <source>
        <dbReference type="Google" id="ProtNLM"/>
    </source>
</evidence>
<organism evidence="2 3">
    <name type="scientific">Streptomyces regalis</name>
    <dbReference type="NCBI Taxonomy" id="68262"/>
    <lineage>
        <taxon>Bacteria</taxon>
        <taxon>Bacillati</taxon>
        <taxon>Actinomycetota</taxon>
        <taxon>Actinomycetes</taxon>
        <taxon>Kitasatosporales</taxon>
        <taxon>Streptomycetaceae</taxon>
        <taxon>Streptomyces</taxon>
    </lineage>
</organism>
<accession>A0A117MM04</accession>
<dbReference type="AlphaFoldDB" id="A0A117MM04"/>
<evidence type="ECO:0000313" key="2">
    <source>
        <dbReference type="EMBL" id="KUL24761.1"/>
    </source>
</evidence>
<feature type="chain" id="PRO_5038850028" description="Secreted protein" evidence="1">
    <location>
        <begin position="20"/>
        <end position="120"/>
    </location>
</feature>
<sequence>MASRFASACAMRASRWTAAACGMARLWMYPVGSSISWICKESTMSPSFSISVPQAAFAIDTKSSPTLKMTTPRTLSGMPWWVTQSSASVPRPAPFAWCPFGTDRRECAPARAQLSYAAWT</sequence>
<feature type="signal peptide" evidence="1">
    <location>
        <begin position="1"/>
        <end position="19"/>
    </location>
</feature>
<dbReference type="EMBL" id="LLZG01000374">
    <property type="protein sequence ID" value="KUL24761.1"/>
    <property type="molecule type" value="Genomic_DNA"/>
</dbReference>
<name>A0A117MM04_9ACTN</name>
<protein>
    <recommendedName>
        <fullName evidence="4">Secreted protein</fullName>
    </recommendedName>
</protein>
<gene>
    <name evidence="2" type="ORF">ADL12_36105</name>
</gene>
<proteinExistence type="predicted"/>